<comment type="caution">
    <text evidence="2">The sequence shown here is derived from an EMBL/GenBank/DDBJ whole genome shotgun (WGS) entry which is preliminary data.</text>
</comment>
<accession>A0AAN6NBQ6</accession>
<keyword evidence="1" id="KW-0472">Membrane</keyword>
<dbReference type="EMBL" id="MU853770">
    <property type="protein sequence ID" value="KAK3942841.1"/>
    <property type="molecule type" value="Genomic_DNA"/>
</dbReference>
<dbReference type="Proteomes" id="UP001303473">
    <property type="component" value="Unassembled WGS sequence"/>
</dbReference>
<feature type="transmembrane region" description="Helical" evidence="1">
    <location>
        <begin position="66"/>
        <end position="86"/>
    </location>
</feature>
<evidence type="ECO:0000256" key="1">
    <source>
        <dbReference type="SAM" id="Phobius"/>
    </source>
</evidence>
<gene>
    <name evidence="2" type="ORF">QBC46DRAFT_339094</name>
</gene>
<keyword evidence="3" id="KW-1185">Reference proteome</keyword>
<name>A0AAN6NBQ6_9PEZI</name>
<keyword evidence="1" id="KW-1133">Transmembrane helix</keyword>
<dbReference type="AlphaFoldDB" id="A0AAN6NBQ6"/>
<reference evidence="3" key="1">
    <citation type="journal article" date="2023" name="Mol. Phylogenet. Evol.">
        <title>Genome-scale phylogeny and comparative genomics of the fungal order Sordariales.</title>
        <authorList>
            <person name="Hensen N."/>
            <person name="Bonometti L."/>
            <person name="Westerberg I."/>
            <person name="Brannstrom I.O."/>
            <person name="Guillou S."/>
            <person name="Cros-Aarteil S."/>
            <person name="Calhoun S."/>
            <person name="Haridas S."/>
            <person name="Kuo A."/>
            <person name="Mondo S."/>
            <person name="Pangilinan J."/>
            <person name="Riley R."/>
            <person name="LaButti K."/>
            <person name="Andreopoulos B."/>
            <person name="Lipzen A."/>
            <person name="Chen C."/>
            <person name="Yan M."/>
            <person name="Daum C."/>
            <person name="Ng V."/>
            <person name="Clum A."/>
            <person name="Steindorff A."/>
            <person name="Ohm R.A."/>
            <person name="Martin F."/>
            <person name="Silar P."/>
            <person name="Natvig D.O."/>
            <person name="Lalanne C."/>
            <person name="Gautier V."/>
            <person name="Ament-Velasquez S.L."/>
            <person name="Kruys A."/>
            <person name="Hutchinson M.I."/>
            <person name="Powell A.J."/>
            <person name="Barry K."/>
            <person name="Miller A.N."/>
            <person name="Grigoriev I.V."/>
            <person name="Debuchy R."/>
            <person name="Gladieux P."/>
            <person name="Hiltunen Thoren M."/>
            <person name="Johannesson H."/>
        </authorList>
    </citation>
    <scope>NUCLEOTIDE SEQUENCE [LARGE SCALE GENOMIC DNA]</scope>
    <source>
        <strain evidence="3">CBS 340.73</strain>
    </source>
</reference>
<feature type="transmembrane region" description="Helical" evidence="1">
    <location>
        <begin position="12"/>
        <end position="34"/>
    </location>
</feature>
<proteinExistence type="predicted"/>
<evidence type="ECO:0000313" key="3">
    <source>
        <dbReference type="Proteomes" id="UP001303473"/>
    </source>
</evidence>
<evidence type="ECO:0000313" key="2">
    <source>
        <dbReference type="EMBL" id="KAK3942841.1"/>
    </source>
</evidence>
<keyword evidence="1" id="KW-0812">Transmembrane</keyword>
<organism evidence="2 3">
    <name type="scientific">Diplogelasinospora grovesii</name>
    <dbReference type="NCBI Taxonomy" id="303347"/>
    <lineage>
        <taxon>Eukaryota</taxon>
        <taxon>Fungi</taxon>
        <taxon>Dikarya</taxon>
        <taxon>Ascomycota</taxon>
        <taxon>Pezizomycotina</taxon>
        <taxon>Sordariomycetes</taxon>
        <taxon>Sordariomycetidae</taxon>
        <taxon>Sordariales</taxon>
        <taxon>Diplogelasinosporaceae</taxon>
        <taxon>Diplogelasinospora</taxon>
    </lineage>
</organism>
<protein>
    <submittedName>
        <fullName evidence="2">Uncharacterized protein</fullName>
    </submittedName>
</protein>
<sequence>MSLNAVGKKLLRTWLQCLTVLSASVLFAYIAFFVQSTFSGTSQTQIITNSGIPFISVRVSIGNLQALQGLLLMLTPAALGKSYLFLRWKRIGQRSGFSYLSSLALSPSTEYFGAIKIVFSNTSTLSTKLWAILKLVLQASLTISDIALFFNTSIITAYYQADAYNVTAGIGPFNATSITQFLDKIQSLSPGYPYRVVN</sequence>